<dbReference type="EMBL" id="REGN01007578">
    <property type="protein sequence ID" value="RNA05840.1"/>
    <property type="molecule type" value="Genomic_DNA"/>
</dbReference>
<keyword evidence="1" id="KW-0812">Transmembrane</keyword>
<evidence type="ECO:0000313" key="3">
    <source>
        <dbReference type="Proteomes" id="UP000276133"/>
    </source>
</evidence>
<comment type="caution">
    <text evidence="2">The sequence shown here is derived from an EMBL/GenBank/DDBJ whole genome shotgun (WGS) entry which is preliminary data.</text>
</comment>
<accession>A0A3M7Q319</accession>
<keyword evidence="1" id="KW-0472">Membrane</keyword>
<keyword evidence="1" id="KW-1133">Transmembrane helix</keyword>
<sequence>MYSSTSLVTNGTEWLSPTPTYLSANSKSRLETFNSFSLSKASLFAAFFYILNHRVEVTRSSANKREYSLLVLFLFGISLMNILNRTGVFRESLKIAVFKRARLIEHNKSNIEDNLTENTSNYLKKKNKIKKNVSKPSKIQFNCINLSITHSKEDSLTLNTHLILKIN</sequence>
<proteinExistence type="predicted"/>
<feature type="transmembrane region" description="Helical" evidence="1">
    <location>
        <begin position="67"/>
        <end position="84"/>
    </location>
</feature>
<gene>
    <name evidence="2" type="ORF">BpHYR1_004872</name>
</gene>
<keyword evidence="3" id="KW-1185">Reference proteome</keyword>
<evidence type="ECO:0000256" key="1">
    <source>
        <dbReference type="SAM" id="Phobius"/>
    </source>
</evidence>
<reference evidence="2 3" key="1">
    <citation type="journal article" date="2018" name="Sci. Rep.">
        <title>Genomic signatures of local adaptation to the degree of environmental predictability in rotifers.</title>
        <authorList>
            <person name="Franch-Gras L."/>
            <person name="Hahn C."/>
            <person name="Garcia-Roger E.M."/>
            <person name="Carmona M.J."/>
            <person name="Serra M."/>
            <person name="Gomez A."/>
        </authorList>
    </citation>
    <scope>NUCLEOTIDE SEQUENCE [LARGE SCALE GENOMIC DNA]</scope>
    <source>
        <strain evidence="2">HYR1</strain>
    </source>
</reference>
<dbReference type="AlphaFoldDB" id="A0A3M7Q319"/>
<protein>
    <submittedName>
        <fullName evidence="2">Uncharacterized protein</fullName>
    </submittedName>
</protein>
<evidence type="ECO:0000313" key="2">
    <source>
        <dbReference type="EMBL" id="RNA05840.1"/>
    </source>
</evidence>
<dbReference type="Proteomes" id="UP000276133">
    <property type="component" value="Unassembled WGS sequence"/>
</dbReference>
<name>A0A3M7Q319_BRAPC</name>
<organism evidence="2 3">
    <name type="scientific">Brachionus plicatilis</name>
    <name type="common">Marine rotifer</name>
    <name type="synonym">Brachionus muelleri</name>
    <dbReference type="NCBI Taxonomy" id="10195"/>
    <lineage>
        <taxon>Eukaryota</taxon>
        <taxon>Metazoa</taxon>
        <taxon>Spiralia</taxon>
        <taxon>Gnathifera</taxon>
        <taxon>Rotifera</taxon>
        <taxon>Eurotatoria</taxon>
        <taxon>Monogononta</taxon>
        <taxon>Pseudotrocha</taxon>
        <taxon>Ploima</taxon>
        <taxon>Brachionidae</taxon>
        <taxon>Brachionus</taxon>
    </lineage>
</organism>